<evidence type="ECO:0000313" key="5">
    <source>
        <dbReference type="Proteomes" id="UP000825066"/>
    </source>
</evidence>
<evidence type="ECO:0000259" key="3">
    <source>
        <dbReference type="PROSITE" id="PS01124"/>
    </source>
</evidence>
<dbReference type="Proteomes" id="UP000825066">
    <property type="component" value="Chromosome"/>
</dbReference>
<dbReference type="InterPro" id="IPR002818">
    <property type="entry name" value="DJ-1/PfpI"/>
</dbReference>
<accession>A0ABM7QY40</accession>
<gene>
    <name evidence="4" type="ORF">STNY_R01610</name>
</gene>
<dbReference type="Pfam" id="PF01965">
    <property type="entry name" value="DJ-1_PfpI"/>
    <property type="match status" value="1"/>
</dbReference>
<dbReference type="Gene3D" id="1.10.10.60">
    <property type="entry name" value="Homeodomain-like"/>
    <property type="match status" value="1"/>
</dbReference>
<dbReference type="InterPro" id="IPR018060">
    <property type="entry name" value="HTH_AraC"/>
</dbReference>
<dbReference type="PANTHER" id="PTHR43130">
    <property type="entry name" value="ARAC-FAMILY TRANSCRIPTIONAL REGULATOR"/>
    <property type="match status" value="1"/>
</dbReference>
<dbReference type="SUPFAM" id="SSF46689">
    <property type="entry name" value="Homeodomain-like"/>
    <property type="match status" value="1"/>
</dbReference>
<protein>
    <submittedName>
        <fullName evidence="4">Helix-turn-helix domain-containing protein</fullName>
    </submittedName>
</protein>
<dbReference type="InterPro" id="IPR052158">
    <property type="entry name" value="INH-QAR"/>
</dbReference>
<organism evidence="4 5">
    <name type="scientific">Stenotrophomonas pavanii</name>
    <dbReference type="NCBI Taxonomy" id="487698"/>
    <lineage>
        <taxon>Bacteria</taxon>
        <taxon>Pseudomonadati</taxon>
        <taxon>Pseudomonadota</taxon>
        <taxon>Gammaproteobacteria</taxon>
        <taxon>Lysobacterales</taxon>
        <taxon>Lysobacteraceae</taxon>
        <taxon>Stenotrophomonas</taxon>
    </lineage>
</organism>
<dbReference type="EMBL" id="AP024684">
    <property type="protein sequence ID" value="BCX42014.1"/>
    <property type="molecule type" value="Genomic_DNA"/>
</dbReference>
<reference evidence="4 5" key="1">
    <citation type="submission" date="2021-05" db="EMBL/GenBank/DDBJ databases">
        <title>Complete Genome Sequence of Stenotrophomonas pavanii strain Y.</title>
        <authorList>
            <person name="Dohra H."/>
            <person name="Mohad Din A.R.J."/>
            <person name="Suzuki K."/>
            <person name="Fatma A."/>
            <person name="Honjyo M."/>
            <person name="Nishimura T."/>
            <person name="Moriuch R."/>
            <person name="Masuda K."/>
            <person name="Minoura A."/>
            <person name="Tashiro Y."/>
            <person name="Futamata H."/>
        </authorList>
    </citation>
    <scope>NUCLEOTIDE SEQUENCE [LARGE SCALE GENOMIC DNA]</scope>
    <source>
        <strain evidence="5">Y</strain>
    </source>
</reference>
<keyword evidence="1" id="KW-0805">Transcription regulation</keyword>
<dbReference type="InterPro" id="IPR029062">
    <property type="entry name" value="Class_I_gatase-like"/>
</dbReference>
<keyword evidence="5" id="KW-1185">Reference proteome</keyword>
<name>A0ABM7QY40_9GAMM</name>
<dbReference type="Pfam" id="PF12833">
    <property type="entry name" value="HTH_18"/>
    <property type="match status" value="1"/>
</dbReference>
<dbReference type="SMART" id="SM00342">
    <property type="entry name" value="HTH_ARAC"/>
    <property type="match status" value="1"/>
</dbReference>
<evidence type="ECO:0000256" key="1">
    <source>
        <dbReference type="ARBA" id="ARBA00023015"/>
    </source>
</evidence>
<proteinExistence type="predicted"/>
<dbReference type="SUPFAM" id="SSF52317">
    <property type="entry name" value="Class I glutamine amidotransferase-like"/>
    <property type="match status" value="1"/>
</dbReference>
<dbReference type="PROSITE" id="PS01124">
    <property type="entry name" value="HTH_ARAC_FAMILY_2"/>
    <property type="match status" value="1"/>
</dbReference>
<feature type="domain" description="HTH araC/xylS-type" evidence="3">
    <location>
        <begin position="219"/>
        <end position="320"/>
    </location>
</feature>
<dbReference type="PANTHER" id="PTHR43130:SF11">
    <property type="entry name" value="TRANSCRIPTIONAL REGULATORY PROTEIN"/>
    <property type="match status" value="1"/>
</dbReference>
<sequence length="320" mass="34017">MHDFTLVVPAGAFGSSVALTLDVLATAAKLAPRAGVMPPRWRVCGVDAGALRLAGGLQVDVAQLPDRATRRECWILPGLDVDDADQLAARLAQDDVPVLAAALRRHVQSGGRIAASCSSVFLLNAAGLLSGRSVTTTWWLSPALRRVAPAASVEADRMVIESGALMTAGAAFAHLDLMLHVLRQRFGDALASAVGQALLVDRRHLQSRYATPALMAPQSELIARLSSHIERSMPGTITVADLASYANTSIRTLNRQVTRLLGHGPQALIQSIRLNRARVLLAQGTLPVDEVAAQVGLGDAAALRRLLRRRMDVTPSQIRG</sequence>
<dbReference type="Gene3D" id="3.40.50.880">
    <property type="match status" value="1"/>
</dbReference>
<evidence type="ECO:0000313" key="4">
    <source>
        <dbReference type="EMBL" id="BCX42014.1"/>
    </source>
</evidence>
<dbReference type="InterPro" id="IPR009057">
    <property type="entry name" value="Homeodomain-like_sf"/>
</dbReference>
<evidence type="ECO:0000256" key="2">
    <source>
        <dbReference type="ARBA" id="ARBA00023163"/>
    </source>
</evidence>
<dbReference type="RefSeq" id="WP_049465972.1">
    <property type="nucleotide sequence ID" value="NZ_AP024684.1"/>
</dbReference>
<keyword evidence="2" id="KW-0804">Transcription</keyword>